<proteinExistence type="predicted"/>
<dbReference type="Proteomes" id="UP000717585">
    <property type="component" value="Unassembled WGS sequence"/>
</dbReference>
<accession>A0A8J6BAD6</accession>
<evidence type="ECO:0000313" key="1">
    <source>
        <dbReference type="EMBL" id="KAG9396599.1"/>
    </source>
</evidence>
<keyword evidence="2" id="KW-1185">Reference proteome</keyword>
<comment type="caution">
    <text evidence="1">The sequence shown here is derived from an EMBL/GenBank/DDBJ whole genome shotgun (WGS) entry which is preliminary data.</text>
</comment>
<organism evidence="1 2">
    <name type="scientific">Carpediemonas membranifera</name>
    <dbReference type="NCBI Taxonomy" id="201153"/>
    <lineage>
        <taxon>Eukaryota</taxon>
        <taxon>Metamonada</taxon>
        <taxon>Carpediemonas-like organisms</taxon>
        <taxon>Carpediemonas</taxon>
    </lineage>
</organism>
<evidence type="ECO:0000313" key="2">
    <source>
        <dbReference type="Proteomes" id="UP000717585"/>
    </source>
</evidence>
<sequence>MALIGPSPLSADDGDGLTLAAMDTILFHSALLCPFPAFRSTVGLPCRHLLNFLVPMISISPSAVRLLHRFIHPLLIVSMP</sequence>
<name>A0A8J6BAD6_9EUKA</name>
<reference evidence="1" key="1">
    <citation type="submission" date="2021-05" db="EMBL/GenBank/DDBJ databases">
        <title>A free-living protist that lacks canonical eukaryotic 1 DNA replication and segregation systems.</title>
        <authorList>
            <person name="Salas-Leiva D.E."/>
            <person name="Tromer E.C."/>
            <person name="Curtis B.A."/>
            <person name="Jerlstrom-Hultqvist J."/>
            <person name="Kolisko M."/>
            <person name="Yi Z."/>
            <person name="Salas-Leiva J.S."/>
            <person name="Gallot-Lavallee L."/>
            <person name="Kops G.J.P.L."/>
            <person name="Archibald J.M."/>
            <person name="Simpson A.G.B."/>
            <person name="Roger A.J."/>
        </authorList>
    </citation>
    <scope>NUCLEOTIDE SEQUENCE</scope>
    <source>
        <strain evidence="1">BICM</strain>
    </source>
</reference>
<dbReference type="EMBL" id="JAHDYR010000005">
    <property type="protein sequence ID" value="KAG9396599.1"/>
    <property type="molecule type" value="Genomic_DNA"/>
</dbReference>
<protein>
    <submittedName>
        <fullName evidence="1">Uncharacterized protein</fullName>
    </submittedName>
</protein>
<gene>
    <name evidence="1" type="ORF">J8273_1609</name>
</gene>
<dbReference type="AlphaFoldDB" id="A0A8J6BAD6"/>